<proteinExistence type="predicted"/>
<comment type="subcellular location">
    <subcellularLocation>
        <location evidence="1">Membrane</location>
        <topology evidence="1">Single-pass membrane protein</topology>
    </subcellularLocation>
</comment>
<name>A0ABD6EB27_9BILA</name>
<dbReference type="AlphaFoldDB" id="A0ABD6EB27"/>
<reference evidence="7 8" key="1">
    <citation type="submission" date="2024-08" db="EMBL/GenBank/DDBJ databases">
        <title>Gnathostoma spinigerum genome.</title>
        <authorList>
            <person name="Gonzalez-Bertolin B."/>
            <person name="Monzon S."/>
            <person name="Zaballos A."/>
            <person name="Jimenez P."/>
            <person name="Dekumyoy P."/>
            <person name="Varona S."/>
            <person name="Cuesta I."/>
            <person name="Sumanam S."/>
            <person name="Adisakwattana P."/>
            <person name="Gasser R.B."/>
            <person name="Hernandez-Gonzalez A."/>
            <person name="Young N.D."/>
            <person name="Perteguer M.J."/>
        </authorList>
    </citation>
    <scope>NUCLEOTIDE SEQUENCE [LARGE SCALE GENOMIC DNA]</scope>
    <source>
        <strain evidence="7">AL3</strain>
        <tissue evidence="7">Liver</tissue>
    </source>
</reference>
<accession>A0ABD6EB27</accession>
<sequence length="114" mass="13537">MEPTLMGSDSRWWKRDIVWLSRLFGSPLVGRIYTFISPDEYDKRHIKRVTAKEGDFVRQRRTGRLFEIPRGYCWMESDNPKNAKDSHVYGPVNNGLITARATRIIWPPSRWRKL</sequence>
<evidence type="ECO:0000313" key="8">
    <source>
        <dbReference type="Proteomes" id="UP001608902"/>
    </source>
</evidence>
<gene>
    <name evidence="7" type="ORF">AB6A40_000381</name>
</gene>
<dbReference type="GO" id="GO:0006508">
    <property type="term" value="P:proteolysis"/>
    <property type="evidence" value="ECO:0007669"/>
    <property type="project" value="UniProtKB-KW"/>
</dbReference>
<evidence type="ECO:0008006" key="9">
    <source>
        <dbReference type="Google" id="ProtNLM"/>
    </source>
</evidence>
<dbReference type="GO" id="GO:0016020">
    <property type="term" value="C:membrane"/>
    <property type="evidence" value="ECO:0007669"/>
    <property type="project" value="UniProtKB-SubCell"/>
</dbReference>
<dbReference type="InterPro" id="IPR037730">
    <property type="entry name" value="IMP2"/>
</dbReference>
<evidence type="ECO:0000256" key="2">
    <source>
        <dbReference type="ARBA" id="ARBA00022670"/>
    </source>
</evidence>
<dbReference type="Gene3D" id="2.10.109.10">
    <property type="entry name" value="Umud Fragment, subunit A"/>
    <property type="match status" value="1"/>
</dbReference>
<keyword evidence="5" id="KW-1133">Transmembrane helix</keyword>
<dbReference type="InterPro" id="IPR019533">
    <property type="entry name" value="Peptidase_S26"/>
</dbReference>
<protein>
    <recommendedName>
        <fullName evidence="9">Mitochondrial inner membrane protease subunit 2</fullName>
    </recommendedName>
</protein>
<comment type="caution">
    <text evidence="7">The sequence shown here is derived from an EMBL/GenBank/DDBJ whole genome shotgun (WGS) entry which is preliminary data.</text>
</comment>
<evidence type="ECO:0000256" key="4">
    <source>
        <dbReference type="ARBA" id="ARBA00022801"/>
    </source>
</evidence>
<keyword evidence="4" id="KW-0378">Hydrolase</keyword>
<dbReference type="GO" id="GO:0008233">
    <property type="term" value="F:peptidase activity"/>
    <property type="evidence" value="ECO:0007669"/>
    <property type="project" value="UniProtKB-KW"/>
</dbReference>
<evidence type="ECO:0000256" key="5">
    <source>
        <dbReference type="ARBA" id="ARBA00022989"/>
    </source>
</evidence>
<keyword evidence="6" id="KW-0472">Membrane</keyword>
<evidence type="ECO:0000313" key="7">
    <source>
        <dbReference type="EMBL" id="MFH4973672.1"/>
    </source>
</evidence>
<dbReference type="PANTHER" id="PTHR46041:SF2">
    <property type="entry name" value="MITOCHONDRIAL INNER MEMBRANE PROTEASE SUBUNIT 2"/>
    <property type="match status" value="1"/>
</dbReference>
<evidence type="ECO:0000256" key="6">
    <source>
        <dbReference type="ARBA" id="ARBA00023136"/>
    </source>
</evidence>
<evidence type="ECO:0000256" key="3">
    <source>
        <dbReference type="ARBA" id="ARBA00022692"/>
    </source>
</evidence>
<keyword evidence="3" id="KW-0812">Transmembrane</keyword>
<dbReference type="InterPro" id="IPR036286">
    <property type="entry name" value="LexA/Signal_pep-like_sf"/>
</dbReference>
<dbReference type="CDD" id="cd06530">
    <property type="entry name" value="S26_SPase_I"/>
    <property type="match status" value="1"/>
</dbReference>
<dbReference type="Proteomes" id="UP001608902">
    <property type="component" value="Unassembled WGS sequence"/>
</dbReference>
<organism evidence="7 8">
    <name type="scientific">Gnathostoma spinigerum</name>
    <dbReference type="NCBI Taxonomy" id="75299"/>
    <lineage>
        <taxon>Eukaryota</taxon>
        <taxon>Metazoa</taxon>
        <taxon>Ecdysozoa</taxon>
        <taxon>Nematoda</taxon>
        <taxon>Chromadorea</taxon>
        <taxon>Rhabditida</taxon>
        <taxon>Spirurina</taxon>
        <taxon>Gnathostomatomorpha</taxon>
        <taxon>Gnathostomatoidea</taxon>
        <taxon>Gnathostomatidae</taxon>
        <taxon>Gnathostoma</taxon>
    </lineage>
</organism>
<dbReference type="EMBL" id="JBGFUD010000104">
    <property type="protein sequence ID" value="MFH4973672.1"/>
    <property type="molecule type" value="Genomic_DNA"/>
</dbReference>
<dbReference type="PANTHER" id="PTHR46041">
    <property type="entry name" value="MITOCHONDRIAL INNER MEMBRANE PROTEASE SUBUNIT 2"/>
    <property type="match status" value="1"/>
</dbReference>
<evidence type="ECO:0000256" key="1">
    <source>
        <dbReference type="ARBA" id="ARBA00004167"/>
    </source>
</evidence>
<keyword evidence="2" id="KW-0645">Protease</keyword>
<dbReference type="SUPFAM" id="SSF51306">
    <property type="entry name" value="LexA/Signal peptidase"/>
    <property type="match status" value="1"/>
</dbReference>
<keyword evidence="8" id="KW-1185">Reference proteome</keyword>